<evidence type="ECO:0000313" key="2">
    <source>
        <dbReference type="EMBL" id="KAF3435721.1"/>
    </source>
</evidence>
<dbReference type="Gene3D" id="3.90.1320.10">
    <property type="entry name" value="Outer-capsid protein sigma 3, large lobe"/>
    <property type="match status" value="1"/>
</dbReference>
<dbReference type="InterPro" id="IPR053168">
    <property type="entry name" value="Glutamic_endopeptidase"/>
</dbReference>
<comment type="caution">
    <text evidence="2">The sequence shown here is derived from an EMBL/GenBank/DDBJ whole genome shotgun (WGS) entry which is preliminary data.</text>
</comment>
<dbReference type="PANTHER" id="PTHR31589:SF232">
    <property type="entry name" value="NEPROSIN DOMAIN-CONTAINING PROTEIN"/>
    <property type="match status" value="1"/>
</dbReference>
<organism evidence="2 3">
    <name type="scientific">Rhamnella rubrinervis</name>
    <dbReference type="NCBI Taxonomy" id="2594499"/>
    <lineage>
        <taxon>Eukaryota</taxon>
        <taxon>Viridiplantae</taxon>
        <taxon>Streptophyta</taxon>
        <taxon>Embryophyta</taxon>
        <taxon>Tracheophyta</taxon>
        <taxon>Spermatophyta</taxon>
        <taxon>Magnoliopsida</taxon>
        <taxon>eudicotyledons</taxon>
        <taxon>Gunneridae</taxon>
        <taxon>Pentapetalae</taxon>
        <taxon>rosids</taxon>
        <taxon>fabids</taxon>
        <taxon>Rosales</taxon>
        <taxon>Rhamnaceae</taxon>
        <taxon>rhamnoid group</taxon>
        <taxon>Rhamneae</taxon>
        <taxon>Rhamnella</taxon>
    </lineage>
</organism>
<dbReference type="AlphaFoldDB" id="A0A8K0DVY2"/>
<reference evidence="2" key="1">
    <citation type="submission" date="2020-03" db="EMBL/GenBank/DDBJ databases">
        <title>A high-quality chromosome-level genome assembly of a woody plant with both climbing and erect habits, Rhamnella rubrinervis.</title>
        <authorList>
            <person name="Lu Z."/>
            <person name="Yang Y."/>
            <person name="Zhu X."/>
            <person name="Sun Y."/>
        </authorList>
    </citation>
    <scope>NUCLEOTIDE SEQUENCE</scope>
    <source>
        <strain evidence="2">BYM</strain>
        <tissue evidence="2">Leaf</tissue>
    </source>
</reference>
<dbReference type="Pfam" id="PF03080">
    <property type="entry name" value="Neprosin"/>
    <property type="match status" value="1"/>
</dbReference>
<dbReference type="InterPro" id="IPR004314">
    <property type="entry name" value="Neprosin"/>
</dbReference>
<feature type="domain" description="Neprosin PEP catalytic" evidence="1">
    <location>
        <begin position="1"/>
        <end position="243"/>
    </location>
</feature>
<protein>
    <recommendedName>
        <fullName evidence="1">Neprosin PEP catalytic domain-containing protein</fullName>
    </recommendedName>
</protein>
<proteinExistence type="predicted"/>
<accession>A0A8K0DVY2</accession>
<dbReference type="Proteomes" id="UP000796880">
    <property type="component" value="Unassembled WGS sequence"/>
</dbReference>
<dbReference type="PROSITE" id="PS52045">
    <property type="entry name" value="NEPROSIN_PEP_CD"/>
    <property type="match status" value="1"/>
</dbReference>
<name>A0A8K0DVY2_9ROSA</name>
<dbReference type="EMBL" id="VOIH02000010">
    <property type="protein sequence ID" value="KAF3435721.1"/>
    <property type="molecule type" value="Genomic_DNA"/>
</dbReference>
<dbReference type="PANTHER" id="PTHR31589">
    <property type="entry name" value="PROTEIN, PUTATIVE (DUF239)-RELATED-RELATED"/>
    <property type="match status" value="1"/>
</dbReference>
<gene>
    <name evidence="2" type="ORF">FNV43_RR22813</name>
</gene>
<dbReference type="OrthoDB" id="1166161at2759"/>
<evidence type="ECO:0000259" key="1">
    <source>
        <dbReference type="PROSITE" id="PS52045"/>
    </source>
</evidence>
<evidence type="ECO:0000313" key="3">
    <source>
        <dbReference type="Proteomes" id="UP000796880"/>
    </source>
</evidence>
<sequence>MNKIENVTYHGVLGRGSVYNLTVGNEQSSFHTVWLQNGPPDRLNVLAAGWTVSTPLNGNNDPRLFIYWTNDGHKTGCINNIRCKTFIQVHSSIGPRSRLSSVSTYGGTSYDYHFMIYQDPITGNWWFVVEKKILVGYWPKEAVAELGNGAEMVAWGGLGTISKGGVGPPIGSGHYPDGYYDHAAYFSNVQYIINNKGSQPQSPPNNAKITEDISSNCYGIDNDKSTPSAHWGYRFAFGGPGGC</sequence>
<keyword evidence="3" id="KW-1185">Reference proteome</keyword>